<keyword evidence="2 4" id="KW-0863">Zinc-finger</keyword>
<dbReference type="PROSITE" id="PS50089">
    <property type="entry name" value="ZF_RING_2"/>
    <property type="match status" value="2"/>
</dbReference>
<dbReference type="PANTHER" id="PTHR47156:SF7">
    <property type="entry name" value="RING-TYPE DOMAIN-CONTAINING PROTEIN"/>
    <property type="match status" value="1"/>
</dbReference>
<feature type="domain" description="RING-type" evidence="6">
    <location>
        <begin position="231"/>
        <end position="274"/>
    </location>
</feature>
<proteinExistence type="predicted"/>
<evidence type="ECO:0000256" key="4">
    <source>
        <dbReference type="PROSITE-ProRule" id="PRU00175"/>
    </source>
</evidence>
<dbReference type="InterPro" id="IPR052667">
    <property type="entry name" value="E3_ubiquitin-ligase_RING"/>
</dbReference>
<dbReference type="Pfam" id="PF13639">
    <property type="entry name" value="zf-RING_2"/>
    <property type="match status" value="1"/>
</dbReference>
<dbReference type="AlphaFoldDB" id="E3NBJ6"/>
<name>E3NBJ6_CAERE</name>
<dbReference type="InterPro" id="IPR001841">
    <property type="entry name" value="Znf_RING"/>
</dbReference>
<dbReference type="eggNOG" id="KOG4185">
    <property type="taxonomic scope" value="Eukaryota"/>
</dbReference>
<feature type="transmembrane region" description="Helical" evidence="5">
    <location>
        <begin position="383"/>
        <end position="406"/>
    </location>
</feature>
<keyword evidence="8" id="KW-1185">Reference proteome</keyword>
<evidence type="ECO:0000256" key="5">
    <source>
        <dbReference type="SAM" id="Phobius"/>
    </source>
</evidence>
<feature type="transmembrane region" description="Helical" evidence="5">
    <location>
        <begin position="7"/>
        <end position="27"/>
    </location>
</feature>
<dbReference type="Gene3D" id="3.30.40.10">
    <property type="entry name" value="Zinc/RING finger domain, C3HC4 (zinc finger)"/>
    <property type="match status" value="2"/>
</dbReference>
<keyword evidence="3" id="KW-0862">Zinc</keyword>
<evidence type="ECO:0000313" key="7">
    <source>
        <dbReference type="EMBL" id="EFO92005.1"/>
    </source>
</evidence>
<protein>
    <recommendedName>
        <fullName evidence="6">RING-type domain-containing protein</fullName>
    </recommendedName>
</protein>
<dbReference type="OrthoDB" id="6106880at2759"/>
<dbReference type="Proteomes" id="UP000008281">
    <property type="component" value="Unassembled WGS sequence"/>
</dbReference>
<dbReference type="Pfam" id="PF14634">
    <property type="entry name" value="zf-RING_5"/>
    <property type="match status" value="1"/>
</dbReference>
<dbReference type="STRING" id="31234.E3NBJ6"/>
<sequence>MDNIHRFITVVYFVVFVTGNNTSLIYYFWFPTFHSSCELCLALSTSLVGVIYIKYRQRNPVGDSQEFKFNSLCYFMAIAVSGTILRVNFILNDIAGMRMLTSCLGFYGISVSSRIVFLEIGVKIGRFNLQHHKKLIIASTVFHIVITVAFVTAYIRYTDATFEATMIEPEDASKKRTAWVWSQLGLAILSGVSTTEFLVVLTGGFRSLHSDSSDMRELNTERTDSDPIIECNICLTEFSASRVPRILKKCGHTICEYCADRIIRNGKIACPACQTVTEVDVCYVLSALLVKAMIGYFYAKYRQRNRVDEFQEFTFDLWSHFLGIASFGTILRVIFILIDVRDTIMLTSCLAFYCTTLCFRAAVIEIGEKIGRFDLQHHKKLIIASTVFHVGITGATVKATMIWLNVKEINLLVWSQLGLATVSGVSIIEFLVVLTGGFRSLKSDPSDIRELNTERTDSDPIIECKICLIEFSASRIPRILENCGHTICEYCADRIIRNGRISCPACQTVTVVDGPVSKLTKNHDVLEFVEGIKME</sequence>
<organism evidence="8">
    <name type="scientific">Caenorhabditis remanei</name>
    <name type="common">Caenorhabditis vulgaris</name>
    <dbReference type="NCBI Taxonomy" id="31234"/>
    <lineage>
        <taxon>Eukaryota</taxon>
        <taxon>Metazoa</taxon>
        <taxon>Ecdysozoa</taxon>
        <taxon>Nematoda</taxon>
        <taxon>Chromadorea</taxon>
        <taxon>Rhabditida</taxon>
        <taxon>Rhabditina</taxon>
        <taxon>Rhabditomorpha</taxon>
        <taxon>Rhabditoidea</taxon>
        <taxon>Rhabditidae</taxon>
        <taxon>Peloderinae</taxon>
        <taxon>Caenorhabditis</taxon>
    </lineage>
</organism>
<dbReference type="EMBL" id="DS268586">
    <property type="protein sequence ID" value="EFO92005.1"/>
    <property type="molecule type" value="Genomic_DNA"/>
</dbReference>
<feature type="transmembrane region" description="Helical" evidence="5">
    <location>
        <begin position="344"/>
        <end position="363"/>
    </location>
</feature>
<evidence type="ECO:0000256" key="3">
    <source>
        <dbReference type="ARBA" id="ARBA00022833"/>
    </source>
</evidence>
<dbReference type="PROSITE" id="PS00518">
    <property type="entry name" value="ZF_RING_1"/>
    <property type="match status" value="2"/>
</dbReference>
<evidence type="ECO:0000256" key="2">
    <source>
        <dbReference type="ARBA" id="ARBA00022771"/>
    </source>
</evidence>
<gene>
    <name evidence="7" type="ORF">CRE_10619</name>
</gene>
<feature type="transmembrane region" description="Helical" evidence="5">
    <location>
        <begin position="33"/>
        <end position="55"/>
    </location>
</feature>
<evidence type="ECO:0000313" key="8">
    <source>
        <dbReference type="Proteomes" id="UP000008281"/>
    </source>
</evidence>
<feature type="transmembrane region" description="Helical" evidence="5">
    <location>
        <begin position="67"/>
        <end position="87"/>
    </location>
</feature>
<dbReference type="PANTHER" id="PTHR47156">
    <property type="entry name" value="PROTEIN CBG20824"/>
    <property type="match status" value="1"/>
</dbReference>
<reference evidence="7" key="1">
    <citation type="submission" date="2007-07" db="EMBL/GenBank/DDBJ databases">
        <title>PCAP assembly of the Caenorhabditis remanei genome.</title>
        <authorList>
            <consortium name="The Caenorhabditis remanei Sequencing Consortium"/>
            <person name="Wilson R.K."/>
        </authorList>
    </citation>
    <scope>NUCLEOTIDE SEQUENCE [LARGE SCALE GENOMIC DNA]</scope>
    <source>
        <strain evidence="7">PB4641</strain>
    </source>
</reference>
<dbReference type="GO" id="GO:0008270">
    <property type="term" value="F:zinc ion binding"/>
    <property type="evidence" value="ECO:0007669"/>
    <property type="project" value="UniProtKB-KW"/>
</dbReference>
<evidence type="ECO:0000256" key="1">
    <source>
        <dbReference type="ARBA" id="ARBA00022723"/>
    </source>
</evidence>
<keyword evidence="1" id="KW-0479">Metal-binding</keyword>
<feature type="transmembrane region" description="Helical" evidence="5">
    <location>
        <begin position="99"/>
        <end position="122"/>
    </location>
</feature>
<feature type="transmembrane region" description="Helical" evidence="5">
    <location>
        <begin position="134"/>
        <end position="155"/>
    </location>
</feature>
<keyword evidence="5" id="KW-0472">Membrane</keyword>
<accession>E3NBJ6</accession>
<dbReference type="InterPro" id="IPR017907">
    <property type="entry name" value="Znf_RING_CS"/>
</dbReference>
<dbReference type="InParanoid" id="E3NBJ6"/>
<feature type="transmembrane region" description="Helical" evidence="5">
    <location>
        <begin position="412"/>
        <end position="434"/>
    </location>
</feature>
<evidence type="ECO:0000259" key="6">
    <source>
        <dbReference type="PROSITE" id="PS50089"/>
    </source>
</evidence>
<dbReference type="InterPro" id="IPR013083">
    <property type="entry name" value="Znf_RING/FYVE/PHD"/>
</dbReference>
<feature type="transmembrane region" description="Helical" evidence="5">
    <location>
        <begin position="283"/>
        <end position="299"/>
    </location>
</feature>
<dbReference type="HOGENOM" id="CLU_509266_0_0_1"/>
<feature type="transmembrane region" description="Helical" evidence="5">
    <location>
        <begin position="320"/>
        <end position="338"/>
    </location>
</feature>
<keyword evidence="5" id="KW-1133">Transmembrane helix</keyword>
<keyword evidence="5" id="KW-0812">Transmembrane</keyword>
<dbReference type="SUPFAM" id="SSF57850">
    <property type="entry name" value="RING/U-box"/>
    <property type="match status" value="2"/>
</dbReference>
<feature type="domain" description="RING-type" evidence="6">
    <location>
        <begin position="464"/>
        <end position="507"/>
    </location>
</feature>
<dbReference type="SMART" id="SM00184">
    <property type="entry name" value="RING"/>
    <property type="match status" value="2"/>
</dbReference>